<name>A0A7X0RM09_9BACL</name>
<accession>A0A7X0RM09</accession>
<organism evidence="1 2">
    <name type="scientific">Cohnella nanjingensis</name>
    <dbReference type="NCBI Taxonomy" id="1387779"/>
    <lineage>
        <taxon>Bacteria</taxon>
        <taxon>Bacillati</taxon>
        <taxon>Bacillota</taxon>
        <taxon>Bacilli</taxon>
        <taxon>Bacillales</taxon>
        <taxon>Paenibacillaceae</taxon>
        <taxon>Cohnella</taxon>
    </lineage>
</organism>
<dbReference type="AlphaFoldDB" id="A0A7X0RM09"/>
<evidence type="ECO:0000313" key="1">
    <source>
        <dbReference type="EMBL" id="MBB6669763.1"/>
    </source>
</evidence>
<comment type="caution">
    <text evidence="1">The sequence shown here is derived from an EMBL/GenBank/DDBJ whole genome shotgun (WGS) entry which is preliminary data.</text>
</comment>
<reference evidence="1 2" key="1">
    <citation type="submission" date="2020-08" db="EMBL/GenBank/DDBJ databases">
        <title>Cohnella phylogeny.</title>
        <authorList>
            <person name="Dunlap C."/>
        </authorList>
    </citation>
    <scope>NUCLEOTIDE SEQUENCE [LARGE SCALE GENOMIC DNA]</scope>
    <source>
        <strain evidence="1 2">DSM 28246</strain>
    </source>
</reference>
<dbReference type="Proteomes" id="UP000547209">
    <property type="component" value="Unassembled WGS sequence"/>
</dbReference>
<protein>
    <submittedName>
        <fullName evidence="1">Uncharacterized protein</fullName>
    </submittedName>
</protein>
<sequence>MDQAYLTGIEIFEFAGTGAEGQALPRRRGVLKLSCGADAGWSGCILSEGNVPFDLIRWAAYLNQLRRVPLHLVGELAYQERERWGPARASLVEEASRALQARMQPAATIRLVAAGASTASSVAWAGEREWLAAAPSTAWVGKAEWQAELLAARTGKAERQAELLAARAGKAAWQAASIAIDTLPALGVPLDDETLFRTCRAYYSVII</sequence>
<evidence type="ECO:0000313" key="2">
    <source>
        <dbReference type="Proteomes" id="UP000547209"/>
    </source>
</evidence>
<gene>
    <name evidence="1" type="ORF">H7C19_03575</name>
</gene>
<dbReference type="EMBL" id="JACJVP010000004">
    <property type="protein sequence ID" value="MBB6669763.1"/>
    <property type="molecule type" value="Genomic_DNA"/>
</dbReference>
<keyword evidence="2" id="KW-1185">Reference proteome</keyword>
<dbReference type="RefSeq" id="WP_185141204.1">
    <property type="nucleotide sequence ID" value="NZ_JACJVP010000004.1"/>
</dbReference>
<proteinExistence type="predicted"/>